<evidence type="ECO:0000313" key="2">
    <source>
        <dbReference type="EMBL" id="CAA2984544.1"/>
    </source>
</evidence>
<dbReference type="OrthoDB" id="1898560at2759"/>
<comment type="caution">
    <text evidence="2">The sequence shown here is derived from an EMBL/GenBank/DDBJ whole genome shotgun (WGS) entry which is preliminary data.</text>
</comment>
<protein>
    <submittedName>
        <fullName evidence="2">Twinkle homolog, chloroplastic mitochondrial</fullName>
    </submittedName>
</protein>
<dbReference type="InterPro" id="IPR027032">
    <property type="entry name" value="Twinkle-like"/>
</dbReference>
<dbReference type="InterPro" id="IPR007694">
    <property type="entry name" value="DNA_helicase_DnaB-like_C"/>
</dbReference>
<dbReference type="GO" id="GO:0003697">
    <property type="term" value="F:single-stranded DNA binding"/>
    <property type="evidence" value="ECO:0007669"/>
    <property type="project" value="InterPro"/>
</dbReference>
<accession>A0A8S0RZ17</accession>
<dbReference type="GO" id="GO:0005524">
    <property type="term" value="F:ATP binding"/>
    <property type="evidence" value="ECO:0007669"/>
    <property type="project" value="InterPro"/>
</dbReference>
<dbReference type="GO" id="GO:0043139">
    <property type="term" value="F:5'-3' DNA helicase activity"/>
    <property type="evidence" value="ECO:0007669"/>
    <property type="project" value="InterPro"/>
</dbReference>
<dbReference type="EMBL" id="CACTIH010003769">
    <property type="protein sequence ID" value="CAA2984544.1"/>
    <property type="molecule type" value="Genomic_DNA"/>
</dbReference>
<keyword evidence="3" id="KW-1185">Reference proteome</keyword>
<dbReference type="Gene3D" id="3.40.50.300">
    <property type="entry name" value="P-loop containing nucleotide triphosphate hydrolases"/>
    <property type="match status" value="1"/>
</dbReference>
<dbReference type="PROSITE" id="PS51199">
    <property type="entry name" value="SF4_HELICASE"/>
    <property type="match status" value="1"/>
</dbReference>
<dbReference type="PANTHER" id="PTHR12873:SF0">
    <property type="entry name" value="TWINKLE MTDNA HELICASE"/>
    <property type="match status" value="1"/>
</dbReference>
<organism evidence="2 3">
    <name type="scientific">Olea europaea subsp. europaea</name>
    <dbReference type="NCBI Taxonomy" id="158383"/>
    <lineage>
        <taxon>Eukaryota</taxon>
        <taxon>Viridiplantae</taxon>
        <taxon>Streptophyta</taxon>
        <taxon>Embryophyta</taxon>
        <taxon>Tracheophyta</taxon>
        <taxon>Spermatophyta</taxon>
        <taxon>Magnoliopsida</taxon>
        <taxon>eudicotyledons</taxon>
        <taxon>Gunneridae</taxon>
        <taxon>Pentapetalae</taxon>
        <taxon>asterids</taxon>
        <taxon>lamiids</taxon>
        <taxon>Lamiales</taxon>
        <taxon>Oleaceae</taxon>
        <taxon>Oleeae</taxon>
        <taxon>Olea</taxon>
    </lineage>
</organism>
<proteinExistence type="predicted"/>
<dbReference type="GO" id="GO:0006260">
    <property type="term" value="P:DNA replication"/>
    <property type="evidence" value="ECO:0007669"/>
    <property type="project" value="InterPro"/>
</dbReference>
<dbReference type="AlphaFoldDB" id="A0A8S0RZ17"/>
<dbReference type="InterPro" id="IPR027417">
    <property type="entry name" value="P-loop_NTPase"/>
</dbReference>
<evidence type="ECO:0000259" key="1">
    <source>
        <dbReference type="PROSITE" id="PS51199"/>
    </source>
</evidence>
<feature type="domain" description="SF4 helicase" evidence="1">
    <location>
        <begin position="17"/>
        <end position="287"/>
    </location>
</feature>
<dbReference type="Gramene" id="OE9A024901T1">
    <property type="protein sequence ID" value="OE9A024901C1"/>
    <property type="gene ID" value="OE9A024901"/>
</dbReference>
<evidence type="ECO:0000313" key="3">
    <source>
        <dbReference type="Proteomes" id="UP000594638"/>
    </source>
</evidence>
<sequence length="287" mass="33520">MGPFALRDLVENAELYPIKGLFNLKDYATEIDHALNELYDVVPGELTIVTGVPNSGTSEWIDALLCNLNQSVGWKFALCSMENKVREHARKLLEKHIRKPFFDVREMEVIAEYTQSVQRMNVEELEQGKQWRLSDTFSLIRLLQILNCVGCFPYMMLILQKSNQFFLCFLDICWLHFLTQTETEYVRQVLTKIKRFAQHHSCHVWFVAHPRQLHNWVGRPPNLYDISGIAHFINKCDNGIVIQRNRDPEAGPVDLVQFTKDIKFFNFSSLLRCVYKRVTGECMDLDQ</sequence>
<name>A0A8S0RZ17_OLEEU</name>
<dbReference type="PANTHER" id="PTHR12873">
    <property type="entry name" value="T7-LIKE MITOCHONDRIAL DNA HELICASE"/>
    <property type="match status" value="1"/>
</dbReference>
<dbReference type="SUPFAM" id="SSF52540">
    <property type="entry name" value="P-loop containing nucleoside triphosphate hydrolases"/>
    <property type="match status" value="1"/>
</dbReference>
<reference evidence="2 3" key="1">
    <citation type="submission" date="2019-12" db="EMBL/GenBank/DDBJ databases">
        <authorList>
            <person name="Alioto T."/>
            <person name="Alioto T."/>
            <person name="Gomez Garrido J."/>
        </authorList>
    </citation>
    <scope>NUCLEOTIDE SEQUENCE [LARGE SCALE GENOMIC DNA]</scope>
</reference>
<dbReference type="Proteomes" id="UP000594638">
    <property type="component" value="Unassembled WGS sequence"/>
</dbReference>
<gene>
    <name evidence="2" type="ORF">OLEA9_A024901</name>
</gene>